<dbReference type="SMART" id="SM00091">
    <property type="entry name" value="PAS"/>
    <property type="match status" value="3"/>
</dbReference>
<feature type="domain" description="Histidine kinase" evidence="11">
    <location>
        <begin position="540"/>
        <end position="760"/>
    </location>
</feature>
<feature type="domain" description="PAC" evidence="14">
    <location>
        <begin position="79"/>
        <end position="134"/>
    </location>
</feature>
<evidence type="ECO:0000256" key="6">
    <source>
        <dbReference type="ARBA" id="ARBA00022777"/>
    </source>
</evidence>
<dbReference type="CDD" id="cd00130">
    <property type="entry name" value="PAS"/>
    <property type="match status" value="3"/>
</dbReference>
<dbReference type="InterPro" id="IPR013655">
    <property type="entry name" value="PAS_fold_3"/>
</dbReference>
<feature type="domain" description="PAS" evidence="13">
    <location>
        <begin position="402"/>
        <end position="472"/>
    </location>
</feature>
<dbReference type="PROSITE" id="PS50110">
    <property type="entry name" value="RESPONSE_REGULATORY"/>
    <property type="match status" value="1"/>
</dbReference>
<dbReference type="Pfam" id="PF00512">
    <property type="entry name" value="HisKA"/>
    <property type="match status" value="1"/>
</dbReference>
<feature type="domain" description="PAS" evidence="13">
    <location>
        <begin position="135"/>
        <end position="208"/>
    </location>
</feature>
<reference evidence="16" key="1">
    <citation type="journal article" date="2019" name="Int. J. Syst. Evol. Microbiol.">
        <title>The Global Catalogue of Microorganisms (GCM) 10K type strain sequencing project: providing services to taxonomists for standard genome sequencing and annotation.</title>
        <authorList>
            <consortium name="The Broad Institute Genomics Platform"/>
            <consortium name="The Broad Institute Genome Sequencing Center for Infectious Disease"/>
            <person name="Wu L."/>
            <person name="Ma J."/>
        </authorList>
    </citation>
    <scope>NUCLEOTIDE SEQUENCE [LARGE SCALE GENOMIC DNA]</scope>
    <source>
        <strain evidence="16">KACC 11588</strain>
    </source>
</reference>
<dbReference type="RefSeq" id="WP_377110055.1">
    <property type="nucleotide sequence ID" value="NZ_JBHSNA010000010.1"/>
</dbReference>
<dbReference type="PANTHER" id="PTHR43065:SF42">
    <property type="entry name" value="TWO-COMPONENT SENSOR PPRA"/>
    <property type="match status" value="1"/>
</dbReference>
<dbReference type="SMART" id="SM00388">
    <property type="entry name" value="HisKA"/>
    <property type="match status" value="1"/>
</dbReference>
<feature type="domain" description="Response regulatory" evidence="12">
    <location>
        <begin position="781"/>
        <end position="891"/>
    </location>
</feature>
<feature type="domain" description="PAC" evidence="14">
    <location>
        <begin position="331"/>
        <end position="383"/>
    </location>
</feature>
<evidence type="ECO:0000256" key="4">
    <source>
        <dbReference type="ARBA" id="ARBA00022679"/>
    </source>
</evidence>
<evidence type="ECO:0000259" key="12">
    <source>
        <dbReference type="PROSITE" id="PS50110"/>
    </source>
</evidence>
<evidence type="ECO:0000256" key="5">
    <source>
        <dbReference type="ARBA" id="ARBA00022741"/>
    </source>
</evidence>
<dbReference type="InterPro" id="IPR013767">
    <property type="entry name" value="PAS_fold"/>
</dbReference>
<dbReference type="InterPro" id="IPR036890">
    <property type="entry name" value="HATPase_C_sf"/>
</dbReference>
<dbReference type="SUPFAM" id="SSF47384">
    <property type="entry name" value="Homodimeric domain of signal transducing histidine kinase"/>
    <property type="match status" value="1"/>
</dbReference>
<name>A0ABW0SDR8_9RHOB</name>
<dbReference type="Pfam" id="PF00072">
    <property type="entry name" value="Response_reg"/>
    <property type="match status" value="1"/>
</dbReference>
<evidence type="ECO:0000256" key="8">
    <source>
        <dbReference type="ARBA" id="ARBA00023012"/>
    </source>
</evidence>
<evidence type="ECO:0000259" key="11">
    <source>
        <dbReference type="PROSITE" id="PS50109"/>
    </source>
</evidence>
<keyword evidence="7" id="KW-0067">ATP-binding</keyword>
<dbReference type="PANTHER" id="PTHR43065">
    <property type="entry name" value="SENSOR HISTIDINE KINASE"/>
    <property type="match status" value="1"/>
</dbReference>
<dbReference type="SMART" id="SM00086">
    <property type="entry name" value="PAC"/>
    <property type="match status" value="3"/>
</dbReference>
<evidence type="ECO:0000259" key="13">
    <source>
        <dbReference type="PROSITE" id="PS50112"/>
    </source>
</evidence>
<feature type="coiled-coil region" evidence="10">
    <location>
        <begin position="374"/>
        <end position="405"/>
    </location>
</feature>
<dbReference type="PROSITE" id="PS50113">
    <property type="entry name" value="PAC"/>
    <property type="match status" value="2"/>
</dbReference>
<dbReference type="InterPro" id="IPR003661">
    <property type="entry name" value="HisK_dim/P_dom"/>
</dbReference>
<dbReference type="InterPro" id="IPR000014">
    <property type="entry name" value="PAS"/>
</dbReference>
<feature type="modified residue" description="4-aspartylphosphate" evidence="9">
    <location>
        <position position="831"/>
    </location>
</feature>
<dbReference type="Pfam" id="PF08448">
    <property type="entry name" value="PAS_4"/>
    <property type="match status" value="2"/>
</dbReference>
<keyword evidence="4" id="KW-0808">Transferase</keyword>
<dbReference type="PROSITE" id="PS50112">
    <property type="entry name" value="PAS"/>
    <property type="match status" value="2"/>
</dbReference>
<dbReference type="InterPro" id="IPR003594">
    <property type="entry name" value="HATPase_dom"/>
</dbReference>
<dbReference type="InterPro" id="IPR005467">
    <property type="entry name" value="His_kinase_dom"/>
</dbReference>
<dbReference type="EMBL" id="JBHSNA010000010">
    <property type="protein sequence ID" value="MFC5567082.1"/>
    <property type="molecule type" value="Genomic_DNA"/>
</dbReference>
<keyword evidence="5" id="KW-0547">Nucleotide-binding</keyword>
<sequence length="907" mass="99416">MPRPNLDYTVLFEKAPTFTCVLRGPEHVFEVANEAYLRLIGRTDILGRPVREALPEVAEQGFFELLDRVYATGERHVARGSAIRFRPDPEGPEEERVLDFVYEPIRVADGSIEGILAQGHDVTEQARAQAALRASEERYRRIIEGADDFAIITLDEAGLITSWNTGAERLMGYTEAEALGRPGALFFTPEDRAKGDPDRELARALSEGRAVNERWHLRKDGSRFWGSGLVMRADGPGSGYIKVFRDRTVEHEGEARLRASEARLLALATASSEVLYRMSPDWGEMRELDGGDFLASTERPSRSWLLDYIPPEERARVTEAIDRAVAARGVFELEHRVQRQDGTVGWTLSRAVPVLGPDGEIEEWFGAASDVTARREAEEALRRSEERLRELNETLEARVAERTAERDRMWEASPDLLLVIDFEGRFWRVNPAWTAILGYAPEELVGHHVNEFVVPDDHGATVAAYETAAQGGQPRLVNRYRHKNGSLRWISWTAAPAGNLTYATGRDITAEKERQAELEQAQEALRQAQKMDAMGQLTGGVAHDFNNLLTPILAVLDRLERQGVGAERERRLIAGALQSAERARTLVQRLLAFARRQPLQPRPVDVGELVRGIAELVRSTTGPQIRVAVETAPDLPPALADANQVEMAILNLAVNARDAMPEGGTLRLSATAETVDTRHPSGAKPGRYVRLSVADTGVGMDQATLARAVEPFFSTKALGQGTGLGLSMAHGLAAQLGGTLTIQSRPALGTNVELWLPAAKEAERQAEADAAIDDGVMRSGTVLLVDDEDLVRASTAAMLTELGFRVREAGSGREALERVERDGRPNLVVTDHLMPGLTGTELIRLLRERHPGLPVLIISGYAGVEGIAPDLPRLVKPFRRAELATAVAGLAANEDNEAGDSPQATSS</sequence>
<evidence type="ECO:0000256" key="2">
    <source>
        <dbReference type="ARBA" id="ARBA00012438"/>
    </source>
</evidence>
<evidence type="ECO:0000256" key="9">
    <source>
        <dbReference type="PROSITE-ProRule" id="PRU00169"/>
    </source>
</evidence>
<dbReference type="Pfam" id="PF08447">
    <property type="entry name" value="PAS_3"/>
    <property type="match status" value="1"/>
</dbReference>
<evidence type="ECO:0000313" key="15">
    <source>
        <dbReference type="EMBL" id="MFC5567082.1"/>
    </source>
</evidence>
<dbReference type="Gene3D" id="3.30.565.10">
    <property type="entry name" value="Histidine kinase-like ATPase, C-terminal domain"/>
    <property type="match status" value="1"/>
</dbReference>
<organism evidence="15 16">
    <name type="scientific">Rubellimicrobium aerolatum</name>
    <dbReference type="NCBI Taxonomy" id="490979"/>
    <lineage>
        <taxon>Bacteria</taxon>
        <taxon>Pseudomonadati</taxon>
        <taxon>Pseudomonadota</taxon>
        <taxon>Alphaproteobacteria</taxon>
        <taxon>Rhodobacterales</taxon>
        <taxon>Roseobacteraceae</taxon>
        <taxon>Rubellimicrobium</taxon>
    </lineage>
</organism>
<protein>
    <recommendedName>
        <fullName evidence="2">histidine kinase</fullName>
        <ecNumber evidence="2">2.7.13.3</ecNumber>
    </recommendedName>
</protein>
<dbReference type="InterPro" id="IPR035965">
    <property type="entry name" value="PAS-like_dom_sf"/>
</dbReference>
<dbReference type="Proteomes" id="UP001596056">
    <property type="component" value="Unassembled WGS sequence"/>
</dbReference>
<dbReference type="InterPro" id="IPR036097">
    <property type="entry name" value="HisK_dim/P_sf"/>
</dbReference>
<dbReference type="InterPro" id="IPR000700">
    <property type="entry name" value="PAS-assoc_C"/>
</dbReference>
<comment type="caution">
    <text evidence="15">The sequence shown here is derived from an EMBL/GenBank/DDBJ whole genome shotgun (WGS) entry which is preliminary data.</text>
</comment>
<dbReference type="SUPFAM" id="SSF55785">
    <property type="entry name" value="PYP-like sensor domain (PAS domain)"/>
    <property type="match status" value="4"/>
</dbReference>
<evidence type="ECO:0000256" key="1">
    <source>
        <dbReference type="ARBA" id="ARBA00000085"/>
    </source>
</evidence>
<dbReference type="Gene3D" id="3.30.450.20">
    <property type="entry name" value="PAS domain"/>
    <property type="match status" value="4"/>
</dbReference>
<comment type="catalytic activity">
    <reaction evidence="1">
        <text>ATP + protein L-histidine = ADP + protein N-phospho-L-histidine.</text>
        <dbReference type="EC" id="2.7.13.3"/>
    </reaction>
</comment>
<dbReference type="InterPro" id="IPR001610">
    <property type="entry name" value="PAC"/>
</dbReference>
<gene>
    <name evidence="15" type="ORF">ACFPOC_11760</name>
</gene>
<evidence type="ECO:0000256" key="10">
    <source>
        <dbReference type="SAM" id="Coils"/>
    </source>
</evidence>
<dbReference type="EC" id="2.7.13.3" evidence="2"/>
<dbReference type="PROSITE" id="PS50109">
    <property type="entry name" value="HIS_KIN"/>
    <property type="match status" value="1"/>
</dbReference>
<dbReference type="Gene3D" id="1.10.287.130">
    <property type="match status" value="1"/>
</dbReference>
<keyword evidence="8" id="KW-0902">Two-component regulatory system</keyword>
<dbReference type="SUPFAM" id="SSF55874">
    <property type="entry name" value="ATPase domain of HSP90 chaperone/DNA topoisomerase II/histidine kinase"/>
    <property type="match status" value="1"/>
</dbReference>
<dbReference type="Gene3D" id="3.40.50.2300">
    <property type="match status" value="1"/>
</dbReference>
<dbReference type="InterPro" id="IPR013656">
    <property type="entry name" value="PAS_4"/>
</dbReference>
<keyword evidence="16" id="KW-1185">Reference proteome</keyword>
<dbReference type="Pfam" id="PF02518">
    <property type="entry name" value="HATPase_c"/>
    <property type="match status" value="1"/>
</dbReference>
<evidence type="ECO:0000256" key="7">
    <source>
        <dbReference type="ARBA" id="ARBA00022840"/>
    </source>
</evidence>
<dbReference type="PRINTS" id="PR00344">
    <property type="entry name" value="BCTRLSENSOR"/>
</dbReference>
<dbReference type="CDD" id="cd00082">
    <property type="entry name" value="HisKA"/>
    <property type="match status" value="1"/>
</dbReference>
<evidence type="ECO:0000313" key="16">
    <source>
        <dbReference type="Proteomes" id="UP001596056"/>
    </source>
</evidence>
<keyword evidence="3 9" id="KW-0597">Phosphoprotein</keyword>
<accession>A0ABW0SDR8</accession>
<keyword evidence="10" id="KW-0175">Coiled coil</keyword>
<dbReference type="InterPro" id="IPR011006">
    <property type="entry name" value="CheY-like_superfamily"/>
</dbReference>
<dbReference type="Pfam" id="PF00989">
    <property type="entry name" value="PAS"/>
    <property type="match status" value="1"/>
</dbReference>
<dbReference type="SUPFAM" id="SSF52172">
    <property type="entry name" value="CheY-like"/>
    <property type="match status" value="1"/>
</dbReference>
<keyword evidence="6" id="KW-0418">Kinase</keyword>
<dbReference type="SMART" id="SM00448">
    <property type="entry name" value="REC"/>
    <property type="match status" value="1"/>
</dbReference>
<dbReference type="InterPro" id="IPR001789">
    <property type="entry name" value="Sig_transdc_resp-reg_receiver"/>
</dbReference>
<dbReference type="NCBIfam" id="TIGR00229">
    <property type="entry name" value="sensory_box"/>
    <property type="match status" value="3"/>
</dbReference>
<dbReference type="InterPro" id="IPR004358">
    <property type="entry name" value="Sig_transdc_His_kin-like_C"/>
</dbReference>
<evidence type="ECO:0000259" key="14">
    <source>
        <dbReference type="PROSITE" id="PS50113"/>
    </source>
</evidence>
<proteinExistence type="predicted"/>
<dbReference type="SMART" id="SM00387">
    <property type="entry name" value="HATPase_c"/>
    <property type="match status" value="1"/>
</dbReference>
<evidence type="ECO:0000256" key="3">
    <source>
        <dbReference type="ARBA" id="ARBA00022553"/>
    </source>
</evidence>